<name>A0A381X0H2_9ZZZZ</name>
<sequence length="71" mass="8387">MEAETNYWVIWVIYLTVSFLFFAFFWWLTQFQKMLWTAYCLRAVIAAIILTPWFASGFGTALAPAWIIILL</sequence>
<evidence type="ECO:0000313" key="2">
    <source>
        <dbReference type="EMBL" id="SVA58048.1"/>
    </source>
</evidence>
<feature type="transmembrane region" description="Helical" evidence="1">
    <location>
        <begin position="6"/>
        <end position="28"/>
    </location>
</feature>
<gene>
    <name evidence="2" type="ORF">METZ01_LOCUS110902</name>
</gene>
<keyword evidence="1" id="KW-1133">Transmembrane helix</keyword>
<dbReference type="EMBL" id="UINC01013432">
    <property type="protein sequence ID" value="SVA58048.1"/>
    <property type="molecule type" value="Genomic_DNA"/>
</dbReference>
<keyword evidence="1" id="KW-0812">Transmembrane</keyword>
<accession>A0A381X0H2</accession>
<proteinExistence type="predicted"/>
<feature type="non-terminal residue" evidence="2">
    <location>
        <position position="71"/>
    </location>
</feature>
<keyword evidence="1" id="KW-0472">Membrane</keyword>
<reference evidence="2" key="1">
    <citation type="submission" date="2018-05" db="EMBL/GenBank/DDBJ databases">
        <authorList>
            <person name="Lanie J.A."/>
            <person name="Ng W.-L."/>
            <person name="Kazmierczak K.M."/>
            <person name="Andrzejewski T.M."/>
            <person name="Davidsen T.M."/>
            <person name="Wayne K.J."/>
            <person name="Tettelin H."/>
            <person name="Glass J.I."/>
            <person name="Rusch D."/>
            <person name="Podicherti R."/>
            <person name="Tsui H.-C.T."/>
            <person name="Winkler M.E."/>
        </authorList>
    </citation>
    <scope>NUCLEOTIDE SEQUENCE</scope>
</reference>
<evidence type="ECO:0000256" key="1">
    <source>
        <dbReference type="SAM" id="Phobius"/>
    </source>
</evidence>
<organism evidence="2">
    <name type="scientific">marine metagenome</name>
    <dbReference type="NCBI Taxonomy" id="408172"/>
    <lineage>
        <taxon>unclassified sequences</taxon>
        <taxon>metagenomes</taxon>
        <taxon>ecological metagenomes</taxon>
    </lineage>
</organism>
<feature type="transmembrane region" description="Helical" evidence="1">
    <location>
        <begin position="40"/>
        <end position="69"/>
    </location>
</feature>
<dbReference type="AlphaFoldDB" id="A0A381X0H2"/>
<protein>
    <submittedName>
        <fullName evidence="2">Uncharacterized protein</fullName>
    </submittedName>
</protein>